<evidence type="ECO:0000313" key="4">
    <source>
        <dbReference type="Proteomes" id="UP001500839"/>
    </source>
</evidence>
<dbReference type="PANTHER" id="PTHR43244:SF1">
    <property type="entry name" value="5,10-METHYLENETETRAHYDROMETHANOPTERIN REDUCTASE"/>
    <property type="match status" value="1"/>
</dbReference>
<dbReference type="CDD" id="cd01097">
    <property type="entry name" value="Tetrahydromethanopterin_reductase"/>
    <property type="match status" value="1"/>
</dbReference>
<protein>
    <submittedName>
        <fullName evidence="3">LLM class flavin-dependent oxidoreductase</fullName>
    </submittedName>
</protein>
<sequence>MPDHGHSLEFGVFPTPDADRLDDVLALVALAEALGLDVASIQDHPYQRRHLDTWTLLSVLGARTSTIKLATNVASLPLRPPVMLAKAAATLDRVTSGRVELGMGSGAFRDAIEAAGGQRRTPGQAVDALIEAIGVMRDFWAGGTVFRDGEYYPVRGLKAGPAPAHDIPIWVGAYGPRMLRVTGALADAWVPSMGYADPSRLGPLSATLDAAATDAGRRPGQVRRIYNIGGSFGDGGGLLQGRPVQWVEQLADLALQYGIGTFILAVDDPDTVRAFAYDVAPAVREAVAEERG</sequence>
<dbReference type="Pfam" id="PF00296">
    <property type="entry name" value="Bac_luciferase"/>
    <property type="match status" value="1"/>
</dbReference>
<evidence type="ECO:0000313" key="3">
    <source>
        <dbReference type="EMBL" id="GAA4815179.1"/>
    </source>
</evidence>
<accession>A0ABP9CSQ2</accession>
<name>A0ABP9CSQ2_9ACTN</name>
<dbReference type="RefSeq" id="WP_200171186.1">
    <property type="nucleotide sequence ID" value="NZ_BAABKQ010000001.1"/>
</dbReference>
<dbReference type="Proteomes" id="UP001500839">
    <property type="component" value="Unassembled WGS sequence"/>
</dbReference>
<dbReference type="SUPFAM" id="SSF51679">
    <property type="entry name" value="Bacterial luciferase-like"/>
    <property type="match status" value="1"/>
</dbReference>
<dbReference type="InterPro" id="IPR050564">
    <property type="entry name" value="F420-G6PD/mer"/>
</dbReference>
<evidence type="ECO:0000256" key="1">
    <source>
        <dbReference type="ARBA" id="ARBA00023002"/>
    </source>
</evidence>
<organism evidence="3 4">
    <name type="scientific">Tomitella cavernea</name>
    <dbReference type="NCBI Taxonomy" id="1387982"/>
    <lineage>
        <taxon>Bacteria</taxon>
        <taxon>Bacillati</taxon>
        <taxon>Actinomycetota</taxon>
        <taxon>Actinomycetes</taxon>
        <taxon>Mycobacteriales</taxon>
        <taxon>Tomitella</taxon>
    </lineage>
</organism>
<keyword evidence="1" id="KW-0560">Oxidoreductase</keyword>
<dbReference type="EMBL" id="BAABKQ010000001">
    <property type="protein sequence ID" value="GAA4815179.1"/>
    <property type="molecule type" value="Genomic_DNA"/>
</dbReference>
<gene>
    <name evidence="3" type="ORF">GCM10023353_20910</name>
</gene>
<proteinExistence type="predicted"/>
<dbReference type="InterPro" id="IPR036661">
    <property type="entry name" value="Luciferase-like_sf"/>
</dbReference>
<keyword evidence="4" id="KW-1185">Reference proteome</keyword>
<evidence type="ECO:0000259" key="2">
    <source>
        <dbReference type="Pfam" id="PF00296"/>
    </source>
</evidence>
<reference evidence="4" key="1">
    <citation type="journal article" date="2019" name="Int. J. Syst. Evol. Microbiol.">
        <title>The Global Catalogue of Microorganisms (GCM) 10K type strain sequencing project: providing services to taxonomists for standard genome sequencing and annotation.</title>
        <authorList>
            <consortium name="The Broad Institute Genomics Platform"/>
            <consortium name="The Broad Institute Genome Sequencing Center for Infectious Disease"/>
            <person name="Wu L."/>
            <person name="Ma J."/>
        </authorList>
    </citation>
    <scope>NUCLEOTIDE SEQUENCE [LARGE SCALE GENOMIC DNA]</scope>
    <source>
        <strain evidence="4">JCM 18542</strain>
    </source>
</reference>
<comment type="caution">
    <text evidence="3">The sequence shown here is derived from an EMBL/GenBank/DDBJ whole genome shotgun (WGS) entry which is preliminary data.</text>
</comment>
<dbReference type="PANTHER" id="PTHR43244">
    <property type="match status" value="1"/>
</dbReference>
<feature type="domain" description="Luciferase-like" evidence="2">
    <location>
        <begin position="14"/>
        <end position="227"/>
    </location>
</feature>
<dbReference type="InterPro" id="IPR011251">
    <property type="entry name" value="Luciferase-like_dom"/>
</dbReference>
<dbReference type="Gene3D" id="3.20.20.30">
    <property type="entry name" value="Luciferase-like domain"/>
    <property type="match status" value="1"/>
</dbReference>